<reference evidence="5" key="2">
    <citation type="submission" date="2025-09" db="UniProtKB">
        <authorList>
            <consortium name="Ensembl"/>
        </authorList>
    </citation>
    <scope>IDENTIFICATION</scope>
</reference>
<dbReference type="PANTHER" id="PTHR23176:SF104">
    <property type="entry name" value="RHO GTPASE-ACTIVATING PROTEIN 27"/>
    <property type="match status" value="1"/>
</dbReference>
<dbReference type="InterPro" id="IPR050729">
    <property type="entry name" value="Rho-GAP"/>
</dbReference>
<evidence type="ECO:0000313" key="5">
    <source>
        <dbReference type="Ensembl" id="ENSLLTP00000014340.1"/>
    </source>
</evidence>
<dbReference type="Ensembl" id="ENSLLTT00000014905.1">
    <property type="protein sequence ID" value="ENSLLTP00000014340.1"/>
    <property type="gene ID" value="ENSLLTG00000010996.1"/>
</dbReference>
<dbReference type="InterPro" id="IPR036028">
    <property type="entry name" value="SH3-like_dom_sf"/>
</dbReference>
<dbReference type="InterPro" id="IPR001452">
    <property type="entry name" value="SH3_domain"/>
</dbReference>
<evidence type="ECO:0000256" key="3">
    <source>
        <dbReference type="PROSITE-ProRule" id="PRU00192"/>
    </source>
</evidence>
<sequence>MKVEETYVLVEYAFEYTSKDGQVITIKPNERYILLRRTNDHWWHVRKSKNSRPFYIPVSSVFTVLQSVGSLLSNC</sequence>
<organism evidence="5 6">
    <name type="scientific">Laticauda laticaudata</name>
    <name type="common">Blue-ringed sea krait</name>
    <name type="synonym">Blue-lipped sea krait</name>
    <dbReference type="NCBI Taxonomy" id="8630"/>
    <lineage>
        <taxon>Eukaryota</taxon>
        <taxon>Metazoa</taxon>
        <taxon>Chordata</taxon>
        <taxon>Craniata</taxon>
        <taxon>Vertebrata</taxon>
        <taxon>Euteleostomi</taxon>
        <taxon>Lepidosauria</taxon>
        <taxon>Squamata</taxon>
        <taxon>Bifurcata</taxon>
        <taxon>Unidentata</taxon>
        <taxon>Episquamata</taxon>
        <taxon>Toxicofera</taxon>
        <taxon>Serpentes</taxon>
        <taxon>Colubroidea</taxon>
        <taxon>Elapidae</taxon>
        <taxon>Laticaudinae</taxon>
        <taxon>Laticauda</taxon>
    </lineage>
</organism>
<dbReference type="Proteomes" id="UP000694406">
    <property type="component" value="Unplaced"/>
</dbReference>
<dbReference type="GO" id="GO:0005737">
    <property type="term" value="C:cytoplasm"/>
    <property type="evidence" value="ECO:0007669"/>
    <property type="project" value="TreeGrafter"/>
</dbReference>
<keyword evidence="1 3" id="KW-0728">SH3 domain</keyword>
<evidence type="ECO:0000256" key="1">
    <source>
        <dbReference type="ARBA" id="ARBA00022443"/>
    </source>
</evidence>
<dbReference type="AlphaFoldDB" id="A0A8C5S8K5"/>
<keyword evidence="6" id="KW-1185">Reference proteome</keyword>
<dbReference type="GeneTree" id="ENSGT00950000182860"/>
<feature type="domain" description="SH3" evidence="4">
    <location>
        <begin position="3"/>
        <end position="66"/>
    </location>
</feature>
<accession>A0A8C5S8K5</accession>
<dbReference type="GO" id="GO:0005096">
    <property type="term" value="F:GTPase activator activity"/>
    <property type="evidence" value="ECO:0007669"/>
    <property type="project" value="UniProtKB-KW"/>
</dbReference>
<evidence type="ECO:0000313" key="6">
    <source>
        <dbReference type="Proteomes" id="UP000694406"/>
    </source>
</evidence>
<name>A0A8C5S8K5_LATLA</name>
<dbReference type="Gene3D" id="2.30.30.40">
    <property type="entry name" value="SH3 Domains"/>
    <property type="match status" value="1"/>
</dbReference>
<dbReference type="PROSITE" id="PS50002">
    <property type="entry name" value="SH3"/>
    <property type="match status" value="1"/>
</dbReference>
<evidence type="ECO:0000256" key="2">
    <source>
        <dbReference type="ARBA" id="ARBA00022468"/>
    </source>
</evidence>
<keyword evidence="2" id="KW-0343">GTPase activation</keyword>
<evidence type="ECO:0000259" key="4">
    <source>
        <dbReference type="PROSITE" id="PS50002"/>
    </source>
</evidence>
<dbReference type="PANTHER" id="PTHR23176">
    <property type="entry name" value="RHO/RAC/CDC GTPASE-ACTIVATING PROTEIN"/>
    <property type="match status" value="1"/>
</dbReference>
<protein>
    <recommendedName>
        <fullName evidence="4">SH3 domain-containing protein</fullName>
    </recommendedName>
</protein>
<reference evidence="5" key="1">
    <citation type="submission" date="2025-08" db="UniProtKB">
        <authorList>
            <consortium name="Ensembl"/>
        </authorList>
    </citation>
    <scope>IDENTIFICATION</scope>
</reference>
<dbReference type="SUPFAM" id="SSF50044">
    <property type="entry name" value="SH3-domain"/>
    <property type="match status" value="1"/>
</dbReference>
<proteinExistence type="predicted"/>
<dbReference type="Pfam" id="PF00018">
    <property type="entry name" value="SH3_1"/>
    <property type="match status" value="1"/>
</dbReference>